<dbReference type="NCBIfam" id="NF002148">
    <property type="entry name" value="PRK00982.1-2"/>
    <property type="match status" value="1"/>
</dbReference>
<dbReference type="STRING" id="90262.A0A1X2IVF4"/>
<evidence type="ECO:0000256" key="15">
    <source>
        <dbReference type="SAM" id="MobiDB-lite"/>
    </source>
</evidence>
<evidence type="ECO:0000259" key="16">
    <source>
        <dbReference type="PROSITE" id="PS50075"/>
    </source>
</evidence>
<organism evidence="17 18">
    <name type="scientific">Absidia repens</name>
    <dbReference type="NCBI Taxonomy" id="90262"/>
    <lineage>
        <taxon>Eukaryota</taxon>
        <taxon>Fungi</taxon>
        <taxon>Fungi incertae sedis</taxon>
        <taxon>Mucoromycota</taxon>
        <taxon>Mucoromycotina</taxon>
        <taxon>Mucoromycetes</taxon>
        <taxon>Mucorales</taxon>
        <taxon>Cunninghamellaceae</taxon>
        <taxon>Absidia</taxon>
    </lineage>
</organism>
<dbReference type="HAMAP" id="MF_01217">
    <property type="entry name" value="Acyl_carrier"/>
    <property type="match status" value="1"/>
</dbReference>
<dbReference type="Pfam" id="PF00550">
    <property type="entry name" value="PP-binding"/>
    <property type="match status" value="1"/>
</dbReference>
<dbReference type="SUPFAM" id="SSF47336">
    <property type="entry name" value="ACP-like"/>
    <property type="match status" value="1"/>
</dbReference>
<evidence type="ECO:0000256" key="8">
    <source>
        <dbReference type="ARBA" id="ARBA00022832"/>
    </source>
</evidence>
<dbReference type="Gene3D" id="1.10.1200.10">
    <property type="entry name" value="ACP-like"/>
    <property type="match status" value="1"/>
</dbReference>
<dbReference type="PROSITE" id="PS00012">
    <property type="entry name" value="PHOSPHOPANTETHEINE"/>
    <property type="match status" value="1"/>
</dbReference>
<dbReference type="InterPro" id="IPR009081">
    <property type="entry name" value="PP-bd_ACP"/>
</dbReference>
<dbReference type="EMBL" id="MCGE01000003">
    <property type="protein sequence ID" value="ORZ23038.1"/>
    <property type="molecule type" value="Genomic_DNA"/>
</dbReference>
<dbReference type="GO" id="GO:0099128">
    <property type="term" value="C:mitochondrial [2Fe-2S] assembly complex"/>
    <property type="evidence" value="ECO:0007669"/>
    <property type="project" value="UniProtKB-ARBA"/>
</dbReference>
<dbReference type="InterPro" id="IPR006162">
    <property type="entry name" value="Ppantetheine_attach_site"/>
</dbReference>
<feature type="region of interest" description="Disordered" evidence="15">
    <location>
        <begin position="91"/>
        <end position="114"/>
    </location>
</feature>
<dbReference type="GO" id="GO:0000036">
    <property type="term" value="F:acyl carrier activity"/>
    <property type="evidence" value="ECO:0007669"/>
    <property type="project" value="TreeGrafter"/>
</dbReference>
<proteinExistence type="inferred from homology"/>
<accession>A0A1X2IVF4</accession>
<evidence type="ECO:0000256" key="11">
    <source>
        <dbReference type="ARBA" id="ARBA00023098"/>
    </source>
</evidence>
<dbReference type="NCBIfam" id="TIGR00517">
    <property type="entry name" value="acyl_carrier"/>
    <property type="match status" value="1"/>
</dbReference>
<keyword evidence="11" id="KW-0443">Lipid metabolism</keyword>
<keyword evidence="4" id="KW-0813">Transport</keyword>
<keyword evidence="12" id="KW-0496">Mitochondrion</keyword>
<sequence>MFRPTLLINAASKAALYRTAAPSFSRFYSAGALSQADIESRVLDILKGFDKIDQSKVALDANFVTDLGLDSLDTVEVVMAIEEEFSVEIPDKEADDIKTPRQAVDHISQRSDAH</sequence>
<keyword evidence="13 14" id="KW-0275">Fatty acid biosynthesis</keyword>
<keyword evidence="5 14" id="KW-0596">Phosphopantetheine</keyword>
<dbReference type="FunFam" id="1.10.1200.10:FF:000003">
    <property type="entry name" value="Acyl carrier protein"/>
    <property type="match status" value="1"/>
</dbReference>
<evidence type="ECO:0000256" key="13">
    <source>
        <dbReference type="ARBA" id="ARBA00023160"/>
    </source>
</evidence>
<evidence type="ECO:0000256" key="12">
    <source>
        <dbReference type="ARBA" id="ARBA00023128"/>
    </source>
</evidence>
<keyword evidence="6 14" id="KW-0444">Lipid biosynthesis</keyword>
<dbReference type="PANTHER" id="PTHR20863">
    <property type="entry name" value="ACYL CARRIER PROTEIN"/>
    <property type="match status" value="1"/>
</dbReference>
<evidence type="ECO:0000256" key="4">
    <source>
        <dbReference type="ARBA" id="ARBA00022448"/>
    </source>
</evidence>
<keyword evidence="7" id="KW-0597">Phosphoprotein</keyword>
<evidence type="ECO:0000256" key="3">
    <source>
        <dbReference type="ARBA" id="ARBA00010930"/>
    </source>
</evidence>
<evidence type="ECO:0000256" key="2">
    <source>
        <dbReference type="ARBA" id="ARBA00005194"/>
    </source>
</evidence>
<name>A0A1X2IVF4_9FUNG</name>
<comment type="subcellular location">
    <subcellularLocation>
        <location evidence="1">Mitochondrion</location>
    </subcellularLocation>
</comment>
<feature type="domain" description="Carrier" evidence="16">
    <location>
        <begin position="36"/>
        <end position="111"/>
    </location>
</feature>
<dbReference type="PROSITE" id="PS50075">
    <property type="entry name" value="CARRIER"/>
    <property type="match status" value="1"/>
</dbReference>
<evidence type="ECO:0000256" key="1">
    <source>
        <dbReference type="ARBA" id="ARBA00004173"/>
    </source>
</evidence>
<protein>
    <recommendedName>
        <fullName evidence="14">Acyl carrier protein</fullName>
    </recommendedName>
</protein>
<gene>
    <name evidence="17" type="ORF">BCR42DRAFT_366476</name>
</gene>
<keyword evidence="18" id="KW-1185">Reference proteome</keyword>
<dbReference type="Proteomes" id="UP000193560">
    <property type="component" value="Unassembled WGS sequence"/>
</dbReference>
<dbReference type="InterPro" id="IPR036736">
    <property type="entry name" value="ACP-like_sf"/>
</dbReference>
<dbReference type="OrthoDB" id="448946at2759"/>
<dbReference type="GO" id="GO:0000035">
    <property type="term" value="F:acyl binding"/>
    <property type="evidence" value="ECO:0007669"/>
    <property type="project" value="TreeGrafter"/>
</dbReference>
<evidence type="ECO:0000313" key="18">
    <source>
        <dbReference type="Proteomes" id="UP000193560"/>
    </source>
</evidence>
<evidence type="ECO:0000256" key="5">
    <source>
        <dbReference type="ARBA" id="ARBA00022450"/>
    </source>
</evidence>
<reference evidence="17 18" key="1">
    <citation type="submission" date="2016-07" db="EMBL/GenBank/DDBJ databases">
        <title>Pervasive Adenine N6-methylation of Active Genes in Fungi.</title>
        <authorList>
            <consortium name="DOE Joint Genome Institute"/>
            <person name="Mondo S.J."/>
            <person name="Dannebaum R.O."/>
            <person name="Kuo R.C."/>
            <person name="Labutti K."/>
            <person name="Haridas S."/>
            <person name="Kuo A."/>
            <person name="Salamov A."/>
            <person name="Ahrendt S.R."/>
            <person name="Lipzen A."/>
            <person name="Sullivan W."/>
            <person name="Andreopoulos W.B."/>
            <person name="Clum A."/>
            <person name="Lindquist E."/>
            <person name="Daum C."/>
            <person name="Ramamoorthy G.K."/>
            <person name="Gryganskyi A."/>
            <person name="Culley D."/>
            <person name="Magnuson J.K."/>
            <person name="James T.Y."/>
            <person name="O'Malley M.A."/>
            <person name="Stajich J.E."/>
            <person name="Spatafora J.W."/>
            <person name="Visel A."/>
            <person name="Grigoriev I.V."/>
        </authorList>
    </citation>
    <scope>NUCLEOTIDE SEQUENCE [LARGE SCALE GENOMIC DNA]</scope>
    <source>
        <strain evidence="17 18">NRRL 1336</strain>
    </source>
</reference>
<evidence type="ECO:0000313" key="17">
    <source>
        <dbReference type="EMBL" id="ORZ23038.1"/>
    </source>
</evidence>
<dbReference type="AlphaFoldDB" id="A0A1X2IVF4"/>
<comment type="function">
    <text evidence="14">Carrier of the growing fatty acid chain in fatty acid biosynthesis.</text>
</comment>
<evidence type="ECO:0000256" key="6">
    <source>
        <dbReference type="ARBA" id="ARBA00022516"/>
    </source>
</evidence>
<dbReference type="PANTHER" id="PTHR20863:SF28">
    <property type="entry name" value="ACYL CARRIER PROTEIN, MITOCHONDRIAL"/>
    <property type="match status" value="1"/>
</dbReference>
<keyword evidence="8" id="KW-0276">Fatty acid metabolism</keyword>
<comment type="pathway">
    <text evidence="2">Lipid metabolism; fatty acid biosynthesis.</text>
</comment>
<dbReference type="InterPro" id="IPR003231">
    <property type="entry name" value="ACP"/>
</dbReference>
<evidence type="ECO:0000256" key="10">
    <source>
        <dbReference type="ARBA" id="ARBA00022982"/>
    </source>
</evidence>
<comment type="caution">
    <text evidence="17">The sequence shown here is derived from an EMBL/GenBank/DDBJ whole genome shotgun (WGS) entry which is preliminary data.</text>
</comment>
<evidence type="ECO:0000256" key="9">
    <source>
        <dbReference type="ARBA" id="ARBA00022946"/>
    </source>
</evidence>
<comment type="similarity">
    <text evidence="3">Belongs to the acyl carrier protein (ACP) family.</text>
</comment>
<keyword evidence="10" id="KW-0249">Electron transport</keyword>
<evidence type="ECO:0000256" key="14">
    <source>
        <dbReference type="RuleBase" id="RU000722"/>
    </source>
</evidence>
<keyword evidence="9" id="KW-0809">Transit peptide</keyword>
<evidence type="ECO:0000256" key="7">
    <source>
        <dbReference type="ARBA" id="ARBA00022553"/>
    </source>
</evidence>